<dbReference type="SUPFAM" id="SSF50729">
    <property type="entry name" value="PH domain-like"/>
    <property type="match status" value="1"/>
</dbReference>
<evidence type="ECO:0000313" key="5">
    <source>
        <dbReference type="EMBL" id="KAF0735201.1"/>
    </source>
</evidence>
<dbReference type="PANTHER" id="PTHR12187">
    <property type="entry name" value="AGAP000124-PA"/>
    <property type="match status" value="1"/>
</dbReference>
<dbReference type="InterPro" id="IPR011993">
    <property type="entry name" value="PH-like_dom_sf"/>
</dbReference>
<feature type="compositionally biased region" description="Low complexity" evidence="3">
    <location>
        <begin position="267"/>
        <end position="281"/>
    </location>
</feature>
<dbReference type="InterPro" id="IPR001849">
    <property type="entry name" value="PH_domain"/>
</dbReference>
<dbReference type="CDD" id="cd00821">
    <property type="entry name" value="PH"/>
    <property type="match status" value="1"/>
</dbReference>
<accession>A0A6G0X5H2</accession>
<keyword evidence="2" id="KW-0443">Lipid metabolism</keyword>
<dbReference type="Gene3D" id="2.30.29.30">
    <property type="entry name" value="Pleckstrin-homology domain (PH domain)/Phosphotyrosine-binding domain (PTB)"/>
    <property type="match status" value="1"/>
</dbReference>
<dbReference type="PANTHER" id="PTHR12187:SF11">
    <property type="entry name" value="PHOSPHATIDYLINOSITOL-3,4-BISPHOSPHATE 4-PHOSPHATASE"/>
    <property type="match status" value="1"/>
</dbReference>
<keyword evidence="6" id="KW-1185">Reference proteome</keyword>
<dbReference type="GO" id="GO:0016316">
    <property type="term" value="F:phosphatidylinositol-3,4-bisphosphate 4-phosphatase activity"/>
    <property type="evidence" value="ECO:0007669"/>
    <property type="project" value="InterPro"/>
</dbReference>
<evidence type="ECO:0000256" key="2">
    <source>
        <dbReference type="ARBA" id="ARBA00023098"/>
    </source>
</evidence>
<organism evidence="5 6">
    <name type="scientific">Aphanomyces euteiches</name>
    <dbReference type="NCBI Taxonomy" id="100861"/>
    <lineage>
        <taxon>Eukaryota</taxon>
        <taxon>Sar</taxon>
        <taxon>Stramenopiles</taxon>
        <taxon>Oomycota</taxon>
        <taxon>Saprolegniomycetes</taxon>
        <taxon>Saprolegniales</taxon>
        <taxon>Verrucalvaceae</taxon>
        <taxon>Aphanomyces</taxon>
    </lineage>
</organism>
<feature type="region of interest" description="Disordered" evidence="3">
    <location>
        <begin position="430"/>
        <end position="453"/>
    </location>
</feature>
<keyword evidence="1" id="KW-0378">Hydrolase</keyword>
<dbReference type="InterPro" id="IPR039034">
    <property type="entry name" value="INPP4"/>
</dbReference>
<evidence type="ECO:0000256" key="1">
    <source>
        <dbReference type="ARBA" id="ARBA00022801"/>
    </source>
</evidence>
<dbReference type="VEuPathDB" id="FungiDB:AeMF1_012182"/>
<name>A0A6G0X5H2_9STRA</name>
<dbReference type="SMART" id="SM00233">
    <property type="entry name" value="PH"/>
    <property type="match status" value="1"/>
</dbReference>
<dbReference type="Proteomes" id="UP000481153">
    <property type="component" value="Unassembled WGS sequence"/>
</dbReference>
<feature type="region of interest" description="Disordered" evidence="3">
    <location>
        <begin position="256"/>
        <end position="294"/>
    </location>
</feature>
<evidence type="ECO:0000313" key="6">
    <source>
        <dbReference type="Proteomes" id="UP000481153"/>
    </source>
</evidence>
<dbReference type="GO" id="GO:0005737">
    <property type="term" value="C:cytoplasm"/>
    <property type="evidence" value="ECO:0007669"/>
    <property type="project" value="TreeGrafter"/>
</dbReference>
<evidence type="ECO:0000259" key="4">
    <source>
        <dbReference type="PROSITE" id="PS50003"/>
    </source>
</evidence>
<dbReference type="EMBL" id="VJMJ01000101">
    <property type="protein sequence ID" value="KAF0735201.1"/>
    <property type="molecule type" value="Genomic_DNA"/>
</dbReference>
<gene>
    <name evidence="5" type="ORF">Ae201684_008410</name>
</gene>
<comment type="caution">
    <text evidence="5">The sequence shown here is derived from an EMBL/GenBank/DDBJ whole genome shotgun (WGS) entry which is preliminary data.</text>
</comment>
<feature type="region of interest" description="Disordered" evidence="3">
    <location>
        <begin position="1"/>
        <end position="66"/>
    </location>
</feature>
<evidence type="ECO:0000256" key="3">
    <source>
        <dbReference type="SAM" id="MobiDB-lite"/>
    </source>
</evidence>
<feature type="compositionally biased region" description="Polar residues" evidence="3">
    <location>
        <begin position="431"/>
        <end position="449"/>
    </location>
</feature>
<feature type="domain" description="PH" evidence="4">
    <location>
        <begin position="155"/>
        <end position="254"/>
    </location>
</feature>
<feature type="region of interest" description="Disordered" evidence="3">
    <location>
        <begin position="96"/>
        <end position="117"/>
    </location>
</feature>
<proteinExistence type="predicted"/>
<protein>
    <recommendedName>
        <fullName evidence="4">PH domain-containing protein</fullName>
    </recommendedName>
</protein>
<dbReference type="PROSITE" id="PS50003">
    <property type="entry name" value="PH_DOMAIN"/>
    <property type="match status" value="1"/>
</dbReference>
<sequence>MNKARARPTSRQSKDADFIPTTSNQTEIAKYSIRPVKTDSNDPTTRGHPRSNQSFTRDDDEDESLCSNVELPGRSVFAAMGDYNMTMSFSRSIGLRSSDSTRDESLSEGMPEFTTGGRFKDQQFQTKATSKFSNFFRRRRSVSSKLDSSSISANDIYMQGYLSKQGSWRKNWKTRYFILRIDDPCLVYCDSEENREVLGLVPIRKETTVHIVSSSHMPSALTFAVENPQRKLLLEAPTQDELQRWIDKIQETIEAVSSRQEDDAETSLSVSRSSPEPLSSSMKDDGPLSMRSSTTYSSIVSSDNAKVYDIRIELLVDCGKDRMAYYVLLEGLTDDNEYRTISQTDICRSPDTNQSFASFRQAFTFLLPLQQEKFLELRFSLFRAPQADDVHFTKSPYAVSSVDMHTFLSMAVSTIGLDLPLQLAKKEKGNANRNVTASQTNGNNRNSLRSHAEDSECGVNLHVTAFAPDKRLVIGLPDTTVVTAHRKYIMPTSVNPCGVVVVESLSVPKSTFSVPLAYLQFLIEDLDGRIKLLKQTVDEKKLPPIVEQYEAIQADARAHIVFLQEESRGKGNFKRSTYKKKKEWSMVSTNMHAQVMQVYNGNDIMASYTTITMGAVAVHTKGFANGGGYRMKETLVEVLEEANRMRKLKSKEQDPLMMFELFHIPVGLLSSAGGTVNGNKSYDPISVARKAWFELERRHHSLCIQILSATAAQICTMLELAAMGSIYHTMVWRVVLRNNLLINFESLLSTQGNEGGMLEDFRVACKWLESVFFTFEVSPNMSEAISYRITRENNYLTVTMRIPVTYAEVLPKDLATAKKKFRVLAVIFTQGVNEMQSLAHAMHSSHTQIQDQINQESFARLGHYYAHFKNNKWEKLAVPEAGYGSPFRPNIEELDSMWKEIETDIMNPLHKKNVRLLMTTSEFCRALGGGRVTCCKSGKDRTAMSVTLEQARILVQEAKALNLKHMVETMRSCGVRRENVFKNIQTHTYAFNELQRKLLPECYKPPIGTYKKGTT</sequence>
<dbReference type="Pfam" id="PF00169">
    <property type="entry name" value="PH"/>
    <property type="match status" value="1"/>
</dbReference>
<dbReference type="AlphaFoldDB" id="A0A6G0X5H2"/>
<reference evidence="5 6" key="1">
    <citation type="submission" date="2019-07" db="EMBL/GenBank/DDBJ databases">
        <title>Genomics analysis of Aphanomyces spp. identifies a new class of oomycete effector associated with host adaptation.</title>
        <authorList>
            <person name="Gaulin E."/>
        </authorList>
    </citation>
    <scope>NUCLEOTIDE SEQUENCE [LARGE SCALE GENOMIC DNA]</scope>
    <source>
        <strain evidence="5 6">ATCC 201684</strain>
    </source>
</reference>